<gene>
    <name evidence="1" type="ORF">EA58_21170</name>
</gene>
<dbReference type="EMBL" id="JMIB01000045">
    <property type="protein sequence ID" value="KDM89720.1"/>
    <property type="molecule type" value="Genomic_DNA"/>
</dbReference>
<sequence length="182" mass="20004">MFANAQSKHSAFYSACVAFSDAHVIKELAARVGLNSQQQCNKLDVKKPKHHLYATEMMLLTKATRNPVTGEMDTRMIEALLKEIDLTVAPLPAEESNAPKKSMNERLLTISAATGEICSHTLAMNATQRINQRTKDQVVKRAQQAVRELVMLMNEVEVKFHAVPVLSCAVDALGSMPMPGLS</sequence>
<evidence type="ECO:0000313" key="1">
    <source>
        <dbReference type="EMBL" id="KDM89720.1"/>
    </source>
</evidence>
<proteinExistence type="predicted"/>
<dbReference type="AlphaFoldDB" id="A0A066RH27"/>
<dbReference type="GO" id="GO:0003677">
    <property type="term" value="F:DNA binding"/>
    <property type="evidence" value="ECO:0007669"/>
    <property type="project" value="InterPro"/>
</dbReference>
<organism evidence="1 2">
    <name type="scientific">Photobacterium galatheae</name>
    <dbReference type="NCBI Taxonomy" id="1654360"/>
    <lineage>
        <taxon>Bacteria</taxon>
        <taxon>Pseudomonadati</taxon>
        <taxon>Pseudomonadota</taxon>
        <taxon>Gammaproteobacteria</taxon>
        <taxon>Vibrionales</taxon>
        <taxon>Vibrionaceae</taxon>
        <taxon>Photobacterium</taxon>
    </lineage>
</organism>
<dbReference type="OrthoDB" id="6418490at2"/>
<dbReference type="STRING" id="1654360.EA58_21170"/>
<protein>
    <recommendedName>
        <fullName evidence="3">Phage regulatory protein (CII)</fullName>
    </recommendedName>
</protein>
<dbReference type="InterPro" id="IPR009679">
    <property type="entry name" value="Phage_186_CII-like"/>
</dbReference>
<evidence type="ECO:0008006" key="3">
    <source>
        <dbReference type="Google" id="ProtNLM"/>
    </source>
</evidence>
<name>A0A066RH27_9GAMM</name>
<dbReference type="Proteomes" id="UP000027192">
    <property type="component" value="Unassembled WGS sequence"/>
</dbReference>
<dbReference type="RefSeq" id="WP_036757279.1">
    <property type="nucleotide sequence ID" value="NZ_JAGSGC010000024.1"/>
</dbReference>
<keyword evidence="2" id="KW-1185">Reference proteome</keyword>
<reference evidence="1 2" key="1">
    <citation type="submission" date="2014-04" db="EMBL/GenBank/DDBJ databases">
        <title>Draft genome sequence of Photobacterium halotolerans S2753: a solonamide, ngercheumicin and holomycin producer.</title>
        <authorList>
            <person name="Machado H.R."/>
            <person name="Gram L."/>
        </authorList>
    </citation>
    <scope>NUCLEOTIDE SEQUENCE [LARGE SCALE GENOMIC DNA]</scope>
    <source>
        <strain evidence="1 2">S2753</strain>
    </source>
</reference>
<accession>A0A066RH27</accession>
<comment type="caution">
    <text evidence="1">The sequence shown here is derived from an EMBL/GenBank/DDBJ whole genome shotgun (WGS) entry which is preliminary data.</text>
</comment>
<dbReference type="Pfam" id="PF06892">
    <property type="entry name" value="Phage_CP76"/>
    <property type="match status" value="1"/>
</dbReference>
<evidence type="ECO:0000313" key="2">
    <source>
        <dbReference type="Proteomes" id="UP000027192"/>
    </source>
</evidence>